<protein>
    <submittedName>
        <fullName evidence="7">Uncharacterized protein</fullName>
    </submittedName>
</protein>
<dbReference type="GO" id="GO:0003700">
    <property type="term" value="F:DNA-binding transcription factor activity"/>
    <property type="evidence" value="ECO:0007669"/>
    <property type="project" value="TreeGrafter"/>
</dbReference>
<dbReference type="GO" id="GO:0003677">
    <property type="term" value="F:DNA binding"/>
    <property type="evidence" value="ECO:0007669"/>
    <property type="project" value="UniProtKB-KW"/>
</dbReference>
<dbReference type="SUPFAM" id="SSF46785">
    <property type="entry name" value="Winged helix' DNA-binding domain"/>
    <property type="match status" value="1"/>
</dbReference>
<dbReference type="InterPro" id="IPR050707">
    <property type="entry name" value="HTH_MetabolicPath_Reg"/>
</dbReference>
<evidence type="ECO:0000256" key="2">
    <source>
        <dbReference type="ARBA" id="ARBA00023125"/>
    </source>
</evidence>
<evidence type="ECO:0000256" key="3">
    <source>
        <dbReference type="ARBA" id="ARBA00023163"/>
    </source>
</evidence>
<dbReference type="NCBIfam" id="NF007342">
    <property type="entry name" value="PRK09834.1-4"/>
    <property type="match status" value="1"/>
</dbReference>
<evidence type="ECO:0000313" key="7">
    <source>
        <dbReference type="EMBL" id="MPL85460.1"/>
    </source>
</evidence>
<feature type="domain" description="HTH iclR-type" evidence="5">
    <location>
        <begin position="78"/>
        <end position="139"/>
    </location>
</feature>
<dbReference type="InterPro" id="IPR036388">
    <property type="entry name" value="WH-like_DNA-bd_sf"/>
</dbReference>
<dbReference type="SUPFAM" id="SSF55781">
    <property type="entry name" value="GAF domain-like"/>
    <property type="match status" value="1"/>
</dbReference>
<dbReference type="AlphaFoldDB" id="A0A644V2A5"/>
<dbReference type="Pfam" id="PF09339">
    <property type="entry name" value="HTH_IclR"/>
    <property type="match status" value="1"/>
</dbReference>
<evidence type="ECO:0000259" key="6">
    <source>
        <dbReference type="PROSITE" id="PS51078"/>
    </source>
</evidence>
<keyword evidence="2" id="KW-0238">DNA-binding</keyword>
<dbReference type="PROSITE" id="PS51078">
    <property type="entry name" value="ICLR_ED"/>
    <property type="match status" value="1"/>
</dbReference>
<feature type="domain" description="IclR-ED" evidence="6">
    <location>
        <begin position="140"/>
        <end position="324"/>
    </location>
</feature>
<proteinExistence type="predicted"/>
<dbReference type="SMART" id="SM00346">
    <property type="entry name" value="HTH_ICLR"/>
    <property type="match status" value="1"/>
</dbReference>
<keyword evidence="3" id="KW-0804">Transcription</keyword>
<evidence type="ECO:0000259" key="5">
    <source>
        <dbReference type="PROSITE" id="PS51077"/>
    </source>
</evidence>
<feature type="region of interest" description="Disordered" evidence="4">
    <location>
        <begin position="1"/>
        <end position="79"/>
    </location>
</feature>
<reference evidence="7" key="1">
    <citation type="submission" date="2019-08" db="EMBL/GenBank/DDBJ databases">
        <authorList>
            <person name="Kucharzyk K."/>
            <person name="Murdoch R.W."/>
            <person name="Higgins S."/>
            <person name="Loffler F."/>
        </authorList>
    </citation>
    <scope>NUCLEOTIDE SEQUENCE</scope>
</reference>
<dbReference type="PANTHER" id="PTHR30136">
    <property type="entry name" value="HELIX-TURN-HELIX TRANSCRIPTIONAL REGULATOR, ICLR FAMILY"/>
    <property type="match status" value="1"/>
</dbReference>
<dbReference type="GO" id="GO:0045892">
    <property type="term" value="P:negative regulation of DNA-templated transcription"/>
    <property type="evidence" value="ECO:0007669"/>
    <property type="project" value="TreeGrafter"/>
</dbReference>
<sequence length="324" mass="34702">MLRAPRPARLAGTTGPTTDLTPADSRGKGEPKGAGPPRSGPGRRNRSGLHFCPPRYRMLGEMPRPRTDPMTPTPSKTVRSVERTLQLLEFMNRVAVVRVQDLAAQTDLPAPTVVRLLETLIAAGYVRKLGRTAGYCVTEKVTALGAGHHGLPQVFEVARQAAEALTRRTLWPAALATLDVDALVIRFSTIPMSPLSHYQSTINRRMTLLDYAHGRAYLAFCPAAERRHLVALLQQSAATPAEAQAIEERAAAVVAMTRASGFGERSGNVQPETHSLALPLRLGAKLVGTLGVTYFARAQVDVPALKAELRAAVVACESGAQAVG</sequence>
<dbReference type="InterPro" id="IPR005471">
    <property type="entry name" value="Tscrpt_reg_IclR_N"/>
</dbReference>
<evidence type="ECO:0000256" key="4">
    <source>
        <dbReference type="SAM" id="MobiDB-lite"/>
    </source>
</evidence>
<dbReference type="Gene3D" id="3.30.450.40">
    <property type="match status" value="1"/>
</dbReference>
<dbReference type="InterPro" id="IPR014757">
    <property type="entry name" value="Tscrpt_reg_IclR_C"/>
</dbReference>
<dbReference type="PANTHER" id="PTHR30136:SF23">
    <property type="entry name" value="DNA-BINDING TRANSCRIPTIONAL ACTIVATOR MHPR"/>
    <property type="match status" value="1"/>
</dbReference>
<dbReference type="EMBL" id="VSSQ01000206">
    <property type="protein sequence ID" value="MPL85460.1"/>
    <property type="molecule type" value="Genomic_DNA"/>
</dbReference>
<name>A0A644V2A5_9ZZZZ</name>
<dbReference type="InterPro" id="IPR036390">
    <property type="entry name" value="WH_DNA-bd_sf"/>
</dbReference>
<accession>A0A644V2A5</accession>
<organism evidence="7">
    <name type="scientific">bioreactor metagenome</name>
    <dbReference type="NCBI Taxonomy" id="1076179"/>
    <lineage>
        <taxon>unclassified sequences</taxon>
        <taxon>metagenomes</taxon>
        <taxon>ecological metagenomes</taxon>
    </lineage>
</organism>
<dbReference type="InterPro" id="IPR029016">
    <property type="entry name" value="GAF-like_dom_sf"/>
</dbReference>
<dbReference type="Gene3D" id="1.10.10.10">
    <property type="entry name" value="Winged helix-like DNA-binding domain superfamily/Winged helix DNA-binding domain"/>
    <property type="match status" value="1"/>
</dbReference>
<gene>
    <name evidence="7" type="ORF">SDC9_31428</name>
</gene>
<keyword evidence="1" id="KW-0805">Transcription regulation</keyword>
<evidence type="ECO:0000256" key="1">
    <source>
        <dbReference type="ARBA" id="ARBA00023015"/>
    </source>
</evidence>
<comment type="caution">
    <text evidence="7">The sequence shown here is derived from an EMBL/GenBank/DDBJ whole genome shotgun (WGS) entry which is preliminary data.</text>
</comment>
<dbReference type="PROSITE" id="PS51077">
    <property type="entry name" value="HTH_ICLR"/>
    <property type="match status" value="1"/>
</dbReference>